<feature type="region of interest" description="Disordered" evidence="1">
    <location>
        <begin position="30"/>
        <end position="53"/>
    </location>
</feature>
<dbReference type="STRING" id="1173701.A0A066XHV0"/>
<feature type="region of interest" description="Disordered" evidence="1">
    <location>
        <begin position="900"/>
        <end position="932"/>
    </location>
</feature>
<feature type="compositionally biased region" description="Low complexity" evidence="1">
    <location>
        <begin position="1008"/>
        <end position="1033"/>
    </location>
</feature>
<feature type="compositionally biased region" description="Low complexity" evidence="1">
    <location>
        <begin position="912"/>
        <end position="932"/>
    </location>
</feature>
<feature type="chain" id="PRO_5001630339" evidence="2">
    <location>
        <begin position="33"/>
        <end position="1249"/>
    </location>
</feature>
<name>A0A066XHV0_COLSU</name>
<feature type="compositionally biased region" description="Polar residues" evidence="1">
    <location>
        <begin position="206"/>
        <end position="302"/>
    </location>
</feature>
<feature type="compositionally biased region" description="Polar residues" evidence="1">
    <location>
        <begin position="114"/>
        <end position="146"/>
    </location>
</feature>
<dbReference type="Proteomes" id="UP000027238">
    <property type="component" value="Unassembled WGS sequence"/>
</dbReference>
<dbReference type="AlphaFoldDB" id="A0A066XHV0"/>
<dbReference type="OrthoDB" id="3886018at2759"/>
<evidence type="ECO:0000313" key="3">
    <source>
        <dbReference type="EMBL" id="KDN68748.1"/>
    </source>
</evidence>
<feature type="compositionally biased region" description="Low complexity" evidence="1">
    <location>
        <begin position="1046"/>
        <end position="1068"/>
    </location>
</feature>
<reference evidence="4" key="1">
    <citation type="journal article" date="2014" name="Genome Announc.">
        <title>Draft genome sequence of Colletotrichum sublineola, a destructive pathogen of cultivated sorghum.</title>
        <authorList>
            <person name="Baroncelli R."/>
            <person name="Sanz-Martin J.M."/>
            <person name="Rech G.E."/>
            <person name="Sukno S.A."/>
            <person name="Thon M.R."/>
        </authorList>
    </citation>
    <scope>NUCLEOTIDE SEQUENCE [LARGE SCALE GENOMIC DNA]</scope>
    <source>
        <strain evidence="4">TX430BB</strain>
    </source>
</reference>
<sequence>MGSRMPSLKILSCGVLHLIILALLVGTSQARGRDPKKRDESSPAPTPLVTTDGTILSLSASERRGGRVVTSIITTHILVTLPYDTSELPSSLAPQPVTSSPLNSLSTIRDPKSSPKQPWNTTAINTAGSPSFTTQNAPTGDSAGSTSLFNGTTTAINIGISATAPNWNSSTLRSAYSSTPPGGNTTVTAPIIPALSGISSFTSLQANGSTEARSTSFRVTNGGATSPPDSTQGSQSKSGENGSSTSALQTSLSEGGTAQTTRVTTSPGQFGTSSANSHAVGSPSASTQVTDKGQSFSSSAVEDTTIAGLPPTSASGSGNNDDKSTTASPGSTRVSGATSSSTASTTRQPVSPTPTAEPASSGSSGPVFTSSSTSSEIQEYATVLMAATSSPPQGIDSTTIVTWTSTEVTKTTTRDGIAWPTIFPVWFCGGGQLLCPPKCLIPFLSCGGLNLPGPVGFSWAKPPPYKPRGQPRKVRPDDPTDPEEPEDDPEETPTETPTSATSSEASCTATTTVLPNCDQHCFVSPVTTSGSTTSFTTTCNTATCKPTVVCSKTLDTTTTTTFTTHSATPTPAEHFCGDRESPCLDCANKPRGGKGLVARQHGFIPWNPAPDAALLDGPQGLTRPDVWPEGPQNWWDRMWKYVYHYCDGLTAPRVTLDGERLEMGYSTMHADVFGDKPLAGATGPFWGCSGIIIITKRGIYTSHVWEIPNFHKGTHKPTAFDWGAEFDEGILQFLKRGSGTRIGGYKGIEQLKQETPIFDNIAQDTLAVILHVPSSMTFAGSSQIPPNYGGFDPRHAALVDRWASFIADDLGFPRDKIRKNIYVKGPSYWPAYVQERNPLNPMDMYSPPYGLLHWQYHPAHVVETTADGAEVRRPTIRVWYEKFLVFEESWCPPGTVAARDDGGAGSCPMPSAPGQSSPAASDGAASASGPISASHSGYASASASANFSMPISASASVSVSGSAPGPASGSVSASASGPASGHASGHASGYPSGSAYASASASIPTFSFSGQGSSSASADSRASSSSTQASVGSPDTRTTSNGATLSVSPSASSIPQSTPSSPEAVSSSSKRKVTVWRTATAEVIVTSWTKPTSTAAANIPGAAPDAPGISRVLPLTKRSSPSHTPSKRLVRINQEMAFAGDEANHTAVVTVYDISRGKETILARERNNRGGGPVDLPSRLTVEDQDGSRLDVKFTKGMPQVELESNRRGRTKSWTLMSTKDEENPDEAYCEVHSVTAGEVRLSLQTHLP</sequence>
<feature type="region of interest" description="Disordered" evidence="1">
    <location>
        <begin position="206"/>
        <end position="372"/>
    </location>
</feature>
<dbReference type="eggNOG" id="ENOG502T3E7">
    <property type="taxonomic scope" value="Eukaryota"/>
</dbReference>
<feature type="compositionally biased region" description="Low complexity" evidence="1">
    <location>
        <begin position="494"/>
        <end position="505"/>
    </location>
</feature>
<feature type="compositionally biased region" description="Low complexity" evidence="1">
    <location>
        <begin position="330"/>
        <end position="347"/>
    </location>
</feature>
<feature type="signal peptide" evidence="2">
    <location>
        <begin position="1"/>
        <end position="32"/>
    </location>
</feature>
<comment type="caution">
    <text evidence="3">The sequence shown here is derived from an EMBL/GenBank/DDBJ whole genome shotgun (WGS) entry which is preliminary data.</text>
</comment>
<organism evidence="3 4">
    <name type="scientific">Colletotrichum sublineola</name>
    <name type="common">Sorghum anthracnose fungus</name>
    <dbReference type="NCBI Taxonomy" id="1173701"/>
    <lineage>
        <taxon>Eukaryota</taxon>
        <taxon>Fungi</taxon>
        <taxon>Dikarya</taxon>
        <taxon>Ascomycota</taxon>
        <taxon>Pezizomycotina</taxon>
        <taxon>Sordariomycetes</taxon>
        <taxon>Hypocreomycetidae</taxon>
        <taxon>Glomerellales</taxon>
        <taxon>Glomerellaceae</taxon>
        <taxon>Colletotrichum</taxon>
        <taxon>Colletotrichum graminicola species complex</taxon>
    </lineage>
</organism>
<feature type="region of interest" description="Disordered" evidence="1">
    <location>
        <begin position="89"/>
        <end position="146"/>
    </location>
</feature>
<gene>
    <name evidence="3" type="ORF">CSUB01_10672</name>
</gene>
<feature type="region of interest" description="Disordered" evidence="1">
    <location>
        <begin position="956"/>
        <end position="991"/>
    </location>
</feature>
<proteinExistence type="predicted"/>
<evidence type="ECO:0000256" key="1">
    <source>
        <dbReference type="SAM" id="MobiDB-lite"/>
    </source>
</evidence>
<feature type="compositionally biased region" description="Low complexity" evidence="1">
    <location>
        <begin position="360"/>
        <end position="372"/>
    </location>
</feature>
<dbReference type="HOGENOM" id="CLU_009485_0_0_1"/>
<accession>A0A066XHV0</accession>
<feature type="compositionally biased region" description="Polar residues" evidence="1">
    <location>
        <begin position="312"/>
        <end position="329"/>
    </location>
</feature>
<feature type="region of interest" description="Disordered" evidence="1">
    <location>
        <begin position="1008"/>
        <end position="1072"/>
    </location>
</feature>
<feature type="region of interest" description="Disordered" evidence="1">
    <location>
        <begin position="457"/>
        <end position="505"/>
    </location>
</feature>
<feature type="compositionally biased region" description="Basic and acidic residues" evidence="1">
    <location>
        <begin position="31"/>
        <end position="41"/>
    </location>
</feature>
<feature type="compositionally biased region" description="Polar residues" evidence="1">
    <location>
        <begin position="89"/>
        <end position="107"/>
    </location>
</feature>
<evidence type="ECO:0000256" key="2">
    <source>
        <dbReference type="SAM" id="SignalP"/>
    </source>
</evidence>
<keyword evidence="4" id="KW-1185">Reference proteome</keyword>
<evidence type="ECO:0000313" key="4">
    <source>
        <dbReference type="Proteomes" id="UP000027238"/>
    </source>
</evidence>
<feature type="compositionally biased region" description="Polar residues" evidence="1">
    <location>
        <begin position="1035"/>
        <end position="1045"/>
    </location>
</feature>
<dbReference type="OMA" id="KIGPPKI"/>
<keyword evidence="2" id="KW-0732">Signal</keyword>
<protein>
    <submittedName>
        <fullName evidence="3">Uncharacterized protein</fullName>
    </submittedName>
</protein>
<dbReference type="EMBL" id="JMSE01000621">
    <property type="protein sequence ID" value="KDN68748.1"/>
    <property type="molecule type" value="Genomic_DNA"/>
</dbReference>
<feature type="compositionally biased region" description="Acidic residues" evidence="1">
    <location>
        <begin position="479"/>
        <end position="493"/>
    </location>
</feature>